<name>A0A2A9MCX1_BESBE</name>
<dbReference type="GeneID" id="40312666"/>
<feature type="compositionally biased region" description="Basic and acidic residues" evidence="9">
    <location>
        <begin position="722"/>
        <end position="737"/>
    </location>
</feature>
<dbReference type="OrthoDB" id="425211at2759"/>
<feature type="compositionally biased region" description="Polar residues" evidence="9">
    <location>
        <begin position="738"/>
        <end position="748"/>
    </location>
</feature>
<evidence type="ECO:0000256" key="2">
    <source>
        <dbReference type="ARBA" id="ARBA00007870"/>
    </source>
</evidence>
<dbReference type="InterPro" id="IPR003700">
    <property type="entry name" value="Pantoate_hydroxy_MeTrfase"/>
</dbReference>
<evidence type="ECO:0000256" key="4">
    <source>
        <dbReference type="ARBA" id="ARBA00012618"/>
    </source>
</evidence>
<sequence length="748" mass="79148">MCDLQKKKDRGEKITMITSYDANSAQMLDAALIDMQLVGDSLANVVLGLDSTACVGLDTMMLFAKHVKKASRRSVIVFDLPYGTYHTKEAALESVISVVKQTGITTVKLEGFCPDIVKALREHVSIVCHLGVQPQTAETKNSRGKNAEDARELLEHSLALEAAGCQMIVLEKVCAEVAEVITAKLKIPTIGIGSGPGCDGQVLVFHDMFGLAPCGPKLKFVKQYASLYPQIGAAAAKYKTEVEKGLFPGVANSFFMTPKERTKFYALVDGQGKTSGDTAGARSSSVTPASAANFPRHSIVRRWVDAGLVNGPASSAHPTQKAAKSAVASGDGTRGDREAANDSQANPENSPRALQTLRRVCIRGGGAMGQFMAWMLAGTPGVEVVLATHRKELKAAVENHGNRLLFRKLSGSGADDGAQIEGRPVNVVVLGPDSDSAVPLSQDKFDTVFICTKSRQTAEAASFAWANARPGGVVATIQNGLEAPRVLLSVFGAGAASGSPLRSEAPAATSGESLPDGMPAGATGKDCASPPSLVFAPMSYGALEQAPGVVRLTGEGEIRVCPSSPRADRGAASSLSALLRKAGFTVSEVDRFDLQVALWQKVAVNACINPLTAILRCTNGEVANPLLASLRRRTVEEVVAVARAQGIPIDLESTDQLVSEVIRRTSRNLSSMLVDVEKGRPTEIDAINGEVVNQGRKAGVPTPVTETLMTLVQCITEQQCRDSPHGDARQRDQEGHKVQNSSQVAWSY</sequence>
<feature type="domain" description="Ketopantoate reductase N-terminal" evidence="10">
    <location>
        <begin position="360"/>
        <end position="497"/>
    </location>
</feature>
<dbReference type="GO" id="GO:0005739">
    <property type="term" value="C:mitochondrion"/>
    <property type="evidence" value="ECO:0007669"/>
    <property type="project" value="TreeGrafter"/>
</dbReference>
<evidence type="ECO:0000256" key="9">
    <source>
        <dbReference type="SAM" id="MobiDB-lite"/>
    </source>
</evidence>
<dbReference type="NCBIfam" id="TIGR00745">
    <property type="entry name" value="apbA_panE"/>
    <property type="match status" value="1"/>
</dbReference>
<dbReference type="Pfam" id="PF02548">
    <property type="entry name" value="Pantoate_transf"/>
    <property type="match status" value="1"/>
</dbReference>
<dbReference type="SUPFAM" id="SSF51735">
    <property type="entry name" value="NAD(P)-binding Rossmann-fold domains"/>
    <property type="match status" value="1"/>
</dbReference>
<feature type="domain" description="Ketopantoate reductase C-terminal" evidence="11">
    <location>
        <begin position="594"/>
        <end position="713"/>
    </location>
</feature>
<dbReference type="EMBL" id="NWUJ01000008">
    <property type="protein sequence ID" value="PFH33523.1"/>
    <property type="molecule type" value="Genomic_DNA"/>
</dbReference>
<evidence type="ECO:0000313" key="12">
    <source>
        <dbReference type="EMBL" id="PFH33523.1"/>
    </source>
</evidence>
<dbReference type="InterPro" id="IPR040442">
    <property type="entry name" value="Pyrv_kinase-like_dom_sf"/>
</dbReference>
<comment type="caution">
    <text evidence="12">The sequence shown here is derived from an EMBL/GenBank/DDBJ whole genome shotgun (WGS) entry which is preliminary data.</text>
</comment>
<dbReference type="STRING" id="94643.A0A2A9MCX1"/>
<dbReference type="AlphaFoldDB" id="A0A2A9MCX1"/>
<dbReference type="EC" id="2.1.2.11" evidence="4"/>
<dbReference type="NCBIfam" id="TIGR00222">
    <property type="entry name" value="panB"/>
    <property type="match status" value="1"/>
</dbReference>
<dbReference type="InterPro" id="IPR015813">
    <property type="entry name" value="Pyrv/PenolPyrv_kinase-like_dom"/>
</dbReference>
<dbReference type="InterPro" id="IPR008927">
    <property type="entry name" value="6-PGluconate_DH-like_C_sf"/>
</dbReference>
<evidence type="ECO:0000313" key="13">
    <source>
        <dbReference type="Proteomes" id="UP000224006"/>
    </source>
</evidence>
<proteinExistence type="inferred from homology"/>
<evidence type="ECO:0000256" key="6">
    <source>
        <dbReference type="ARBA" id="ARBA00022857"/>
    </source>
</evidence>
<dbReference type="PANTHER" id="PTHR20881:SF0">
    <property type="entry name" value="3-METHYL-2-OXOBUTANOATE HYDROXYMETHYLTRANSFERASE"/>
    <property type="match status" value="1"/>
</dbReference>
<protein>
    <recommendedName>
        <fullName evidence="4">3-methyl-2-oxobutanoate hydroxymethyltransferase</fullName>
        <ecNumber evidence="4">2.1.2.11</ecNumber>
    </recommendedName>
</protein>
<dbReference type="Gene3D" id="3.40.50.720">
    <property type="entry name" value="NAD(P)-binding Rossmann-like Domain"/>
    <property type="match status" value="1"/>
</dbReference>
<dbReference type="GO" id="GO:0015940">
    <property type="term" value="P:pantothenate biosynthetic process"/>
    <property type="evidence" value="ECO:0007669"/>
    <property type="project" value="UniProtKB-UniPathway"/>
</dbReference>
<dbReference type="Gene3D" id="1.10.1040.10">
    <property type="entry name" value="N-(1-d-carboxylethyl)-l-norvaline Dehydrogenase, domain 2"/>
    <property type="match status" value="1"/>
</dbReference>
<dbReference type="InterPro" id="IPR036291">
    <property type="entry name" value="NAD(P)-bd_dom_sf"/>
</dbReference>
<dbReference type="GO" id="GO:0000287">
    <property type="term" value="F:magnesium ion binding"/>
    <property type="evidence" value="ECO:0007669"/>
    <property type="project" value="TreeGrafter"/>
</dbReference>
<keyword evidence="6" id="KW-0521">NADP</keyword>
<keyword evidence="7" id="KW-0560">Oxidoreductase</keyword>
<evidence type="ECO:0000256" key="8">
    <source>
        <dbReference type="ARBA" id="ARBA00049172"/>
    </source>
</evidence>
<dbReference type="Pfam" id="PF02558">
    <property type="entry name" value="ApbA"/>
    <property type="match status" value="1"/>
</dbReference>
<dbReference type="Pfam" id="PF08546">
    <property type="entry name" value="ApbA_C"/>
    <property type="match status" value="1"/>
</dbReference>
<dbReference type="FunFam" id="1.10.1040.10:FF:000017">
    <property type="entry name" value="2-dehydropantoate 2-reductase"/>
    <property type="match status" value="1"/>
</dbReference>
<dbReference type="UniPathway" id="UPA00028">
    <property type="reaction ID" value="UER00003"/>
</dbReference>
<organism evidence="12 13">
    <name type="scientific">Besnoitia besnoiti</name>
    <name type="common">Apicomplexan protozoan</name>
    <dbReference type="NCBI Taxonomy" id="94643"/>
    <lineage>
        <taxon>Eukaryota</taxon>
        <taxon>Sar</taxon>
        <taxon>Alveolata</taxon>
        <taxon>Apicomplexa</taxon>
        <taxon>Conoidasida</taxon>
        <taxon>Coccidia</taxon>
        <taxon>Eucoccidiorida</taxon>
        <taxon>Eimeriorina</taxon>
        <taxon>Sarcocystidae</taxon>
        <taxon>Besnoitia</taxon>
    </lineage>
</organism>
<dbReference type="InterPro" id="IPR003710">
    <property type="entry name" value="ApbA"/>
</dbReference>
<evidence type="ECO:0000259" key="11">
    <source>
        <dbReference type="Pfam" id="PF08546"/>
    </source>
</evidence>
<evidence type="ECO:0000256" key="3">
    <source>
        <dbReference type="ARBA" id="ARBA00008676"/>
    </source>
</evidence>
<dbReference type="SUPFAM" id="SSF48179">
    <property type="entry name" value="6-phosphogluconate dehydrogenase C-terminal domain-like"/>
    <property type="match status" value="1"/>
</dbReference>
<dbReference type="Gene3D" id="3.20.20.60">
    <property type="entry name" value="Phosphoenolpyruvate-binding domains"/>
    <property type="match status" value="1"/>
</dbReference>
<keyword evidence="5 12" id="KW-0808">Transferase</keyword>
<evidence type="ECO:0000256" key="5">
    <source>
        <dbReference type="ARBA" id="ARBA00022679"/>
    </source>
</evidence>
<dbReference type="KEGG" id="bbes:BESB_077400"/>
<gene>
    <name evidence="12" type="ORF">BESB_077400</name>
</gene>
<comment type="similarity">
    <text evidence="3">Belongs to the PanB family.</text>
</comment>
<dbReference type="GO" id="GO:0008168">
    <property type="term" value="F:methyltransferase activity"/>
    <property type="evidence" value="ECO:0007669"/>
    <property type="project" value="UniProtKB-KW"/>
</dbReference>
<dbReference type="InterPro" id="IPR013752">
    <property type="entry name" value="KPA_reductase"/>
</dbReference>
<dbReference type="GO" id="GO:0003864">
    <property type="term" value="F:3-methyl-2-oxobutanoate hydroxymethyltransferase activity"/>
    <property type="evidence" value="ECO:0007669"/>
    <property type="project" value="UniProtKB-EC"/>
</dbReference>
<evidence type="ECO:0000256" key="1">
    <source>
        <dbReference type="ARBA" id="ARBA00005033"/>
    </source>
</evidence>
<dbReference type="GO" id="GO:0032259">
    <property type="term" value="P:methylation"/>
    <property type="evidence" value="ECO:0007669"/>
    <property type="project" value="UniProtKB-KW"/>
</dbReference>
<dbReference type="VEuPathDB" id="ToxoDB:BESB_077400"/>
<dbReference type="InterPro" id="IPR013332">
    <property type="entry name" value="KPR_N"/>
</dbReference>
<feature type="compositionally biased region" description="Polar residues" evidence="9">
    <location>
        <begin position="341"/>
        <end position="352"/>
    </location>
</feature>
<dbReference type="PANTHER" id="PTHR20881">
    <property type="entry name" value="3-METHYL-2-OXOBUTANOATE HYDROXYMETHYLTRANSFERASE"/>
    <property type="match status" value="1"/>
</dbReference>
<dbReference type="SUPFAM" id="SSF51621">
    <property type="entry name" value="Phosphoenolpyruvate/pyruvate domain"/>
    <property type="match status" value="1"/>
</dbReference>
<dbReference type="GO" id="GO:0008677">
    <property type="term" value="F:2-dehydropantoate 2-reductase activity"/>
    <property type="evidence" value="ECO:0007669"/>
    <property type="project" value="InterPro"/>
</dbReference>
<comment type="pathway">
    <text evidence="1">Cofactor biosynthesis; (R)-pantothenate biosynthesis; (R)-pantoate from 3-methyl-2-oxobutanoate: step 1/2.</text>
</comment>
<accession>A0A2A9MCX1</accession>
<feature type="region of interest" description="Disordered" evidence="9">
    <location>
        <begin position="722"/>
        <end position="748"/>
    </location>
</feature>
<comment type="catalytic activity">
    <reaction evidence="8">
        <text>(6R)-5,10-methylene-5,6,7,8-tetrahydrofolate + 3-methyl-2-oxobutanoate + H2O = 2-dehydropantoate + (6S)-5,6,7,8-tetrahydrofolate</text>
        <dbReference type="Rhea" id="RHEA:11824"/>
        <dbReference type="ChEBI" id="CHEBI:11561"/>
        <dbReference type="ChEBI" id="CHEBI:11851"/>
        <dbReference type="ChEBI" id="CHEBI:15377"/>
        <dbReference type="ChEBI" id="CHEBI:15636"/>
        <dbReference type="ChEBI" id="CHEBI:57453"/>
        <dbReference type="EC" id="2.1.2.11"/>
    </reaction>
</comment>
<keyword evidence="13" id="KW-1185">Reference proteome</keyword>
<comment type="similarity">
    <text evidence="2">Belongs to the ketopantoate reductase family.</text>
</comment>
<feature type="region of interest" description="Disordered" evidence="9">
    <location>
        <begin position="496"/>
        <end position="523"/>
    </location>
</feature>
<reference evidence="12 13" key="1">
    <citation type="submission" date="2017-09" db="EMBL/GenBank/DDBJ databases">
        <title>Genome sequencing of Besnoitia besnoiti strain Bb-Ger1.</title>
        <authorList>
            <person name="Schares G."/>
            <person name="Venepally P."/>
            <person name="Lorenzi H.A."/>
        </authorList>
    </citation>
    <scope>NUCLEOTIDE SEQUENCE [LARGE SCALE GENOMIC DNA]</scope>
    <source>
        <strain evidence="12 13">Bb-Ger1</strain>
    </source>
</reference>
<feature type="region of interest" description="Disordered" evidence="9">
    <location>
        <begin position="311"/>
        <end position="352"/>
    </location>
</feature>
<evidence type="ECO:0000259" key="10">
    <source>
        <dbReference type="Pfam" id="PF02558"/>
    </source>
</evidence>
<dbReference type="RefSeq" id="XP_029217532.1">
    <property type="nucleotide sequence ID" value="XM_029366101.1"/>
</dbReference>
<keyword evidence="12" id="KW-0489">Methyltransferase</keyword>
<dbReference type="Proteomes" id="UP000224006">
    <property type="component" value="Chromosome VII"/>
</dbReference>
<dbReference type="InterPro" id="IPR013328">
    <property type="entry name" value="6PGD_dom2"/>
</dbReference>
<evidence type="ECO:0000256" key="7">
    <source>
        <dbReference type="ARBA" id="ARBA00023002"/>
    </source>
</evidence>
<dbReference type="CDD" id="cd06557">
    <property type="entry name" value="KPHMT-like"/>
    <property type="match status" value="1"/>
</dbReference>